<name>A0A2S0MXI4_9BURK</name>
<reference evidence="2 3" key="1">
    <citation type="submission" date="2018-03" db="EMBL/GenBank/DDBJ databases">
        <title>Genome sequencing of Simplicispira sp.</title>
        <authorList>
            <person name="Kim S.-J."/>
            <person name="Heo J."/>
            <person name="Kwon S.-W."/>
        </authorList>
    </citation>
    <scope>NUCLEOTIDE SEQUENCE [LARGE SCALE GENOMIC DNA]</scope>
    <source>
        <strain evidence="2 3">SC1-8</strain>
    </source>
</reference>
<dbReference type="NCBIfam" id="TIGR02532">
    <property type="entry name" value="IV_pilin_GFxxxE"/>
    <property type="match status" value="1"/>
</dbReference>
<feature type="transmembrane region" description="Helical" evidence="1">
    <location>
        <begin position="12"/>
        <end position="37"/>
    </location>
</feature>
<dbReference type="KEGG" id="simp:C6571_04205"/>
<organism evidence="2 3">
    <name type="scientific">Simplicispira suum</name>
    <dbReference type="NCBI Taxonomy" id="2109915"/>
    <lineage>
        <taxon>Bacteria</taxon>
        <taxon>Pseudomonadati</taxon>
        <taxon>Pseudomonadota</taxon>
        <taxon>Betaproteobacteria</taxon>
        <taxon>Burkholderiales</taxon>
        <taxon>Comamonadaceae</taxon>
        <taxon>Simplicispira</taxon>
    </lineage>
</organism>
<dbReference type="RefSeq" id="WP_106445585.1">
    <property type="nucleotide sequence ID" value="NZ_CP027669.1"/>
</dbReference>
<dbReference type="InterPro" id="IPR012902">
    <property type="entry name" value="N_methyl_site"/>
</dbReference>
<keyword evidence="1" id="KW-1133">Transmembrane helix</keyword>
<evidence type="ECO:0000256" key="1">
    <source>
        <dbReference type="SAM" id="Phobius"/>
    </source>
</evidence>
<evidence type="ECO:0000313" key="2">
    <source>
        <dbReference type="EMBL" id="AVO40594.1"/>
    </source>
</evidence>
<dbReference type="OrthoDB" id="9154196at2"/>
<sequence length="148" mass="15799">MRTLAAGSRKQNGFTLLELLLVISIMALATAGVSLVLRDPSETQLEREAERLAALLEGARAKSRAAGVPVRWRLVQGGFRFDGLPASSGLPTQWLDANTRAFVLAPVLLGPEPLIAPQTVVLSQASHPERRLQVSTDGLRPFAVLGAP</sequence>
<keyword evidence="1" id="KW-0472">Membrane</keyword>
<dbReference type="SUPFAM" id="SSF54523">
    <property type="entry name" value="Pili subunits"/>
    <property type="match status" value="1"/>
</dbReference>
<gene>
    <name evidence="2" type="primary">gspH</name>
    <name evidence="2" type="ORF">C6571_04205</name>
</gene>
<dbReference type="InterPro" id="IPR045584">
    <property type="entry name" value="Pilin-like"/>
</dbReference>
<keyword evidence="1" id="KW-0812">Transmembrane</keyword>
<evidence type="ECO:0000313" key="3">
    <source>
        <dbReference type="Proteomes" id="UP000239326"/>
    </source>
</evidence>
<dbReference type="AlphaFoldDB" id="A0A2S0MXI4"/>
<dbReference type="EMBL" id="CP027669">
    <property type="protein sequence ID" value="AVO40594.1"/>
    <property type="molecule type" value="Genomic_DNA"/>
</dbReference>
<dbReference type="Pfam" id="PF07963">
    <property type="entry name" value="N_methyl"/>
    <property type="match status" value="1"/>
</dbReference>
<keyword evidence="3" id="KW-1185">Reference proteome</keyword>
<proteinExistence type="predicted"/>
<protein>
    <submittedName>
        <fullName evidence="2">Type II secretion system protein GspH</fullName>
    </submittedName>
</protein>
<dbReference type="Proteomes" id="UP000239326">
    <property type="component" value="Chromosome"/>
</dbReference>
<accession>A0A2S0MXI4</accession>